<reference evidence="6" key="1">
    <citation type="journal article" date="2020" name="Nature">
        <title>Giant virus diversity and host interactions through global metagenomics.</title>
        <authorList>
            <person name="Schulz F."/>
            <person name="Roux S."/>
            <person name="Paez-Espino D."/>
            <person name="Jungbluth S."/>
            <person name="Walsh D.A."/>
            <person name="Denef V.J."/>
            <person name="McMahon K.D."/>
            <person name="Konstantinidis K.T."/>
            <person name="Eloe-Fadrosh E.A."/>
            <person name="Kyrpides N.C."/>
            <person name="Woyke T."/>
        </authorList>
    </citation>
    <scope>NUCLEOTIDE SEQUENCE</scope>
    <source>
        <strain evidence="6">GVMAG-M-3300025880-75</strain>
    </source>
</reference>
<name>A0A6C0JC00_9ZZZZ</name>
<dbReference type="EMBL" id="MN740356">
    <property type="protein sequence ID" value="QHU02361.1"/>
    <property type="molecule type" value="Genomic_DNA"/>
</dbReference>
<dbReference type="InterPro" id="IPR016181">
    <property type="entry name" value="Acyl_CoA_acyltransferase"/>
</dbReference>
<keyword evidence="4" id="KW-0012">Acyltransferase</keyword>
<protein>
    <recommendedName>
        <fullName evidence="2">glycylpeptide N-tetradecanoyltransferase</fullName>
        <ecNumber evidence="2">2.3.1.97</ecNumber>
    </recommendedName>
</protein>
<dbReference type="Pfam" id="PF01233">
    <property type="entry name" value="NMT"/>
    <property type="match status" value="1"/>
</dbReference>
<evidence type="ECO:0000256" key="1">
    <source>
        <dbReference type="ARBA" id="ARBA00009469"/>
    </source>
</evidence>
<keyword evidence="3" id="KW-0808">Transferase</keyword>
<dbReference type="Gene3D" id="3.40.630.170">
    <property type="match status" value="1"/>
</dbReference>
<dbReference type="EC" id="2.3.1.97" evidence="2"/>
<dbReference type="CDD" id="cd04301">
    <property type="entry name" value="NAT_SF"/>
    <property type="match status" value="1"/>
</dbReference>
<dbReference type="InterPro" id="IPR022676">
    <property type="entry name" value="NMT_N"/>
</dbReference>
<evidence type="ECO:0000256" key="2">
    <source>
        <dbReference type="ARBA" id="ARBA00012923"/>
    </source>
</evidence>
<proteinExistence type="inferred from homology"/>
<accession>A0A6C0JC00</accession>
<evidence type="ECO:0000313" key="6">
    <source>
        <dbReference type="EMBL" id="QHU02361.1"/>
    </source>
</evidence>
<dbReference type="SUPFAM" id="SSF55729">
    <property type="entry name" value="Acyl-CoA N-acyltransferases (Nat)"/>
    <property type="match status" value="1"/>
</dbReference>
<feature type="domain" description="Glycylpeptide N-tetradecanoyltransferase N-terminal" evidence="5">
    <location>
        <begin position="109"/>
        <end position="167"/>
    </location>
</feature>
<sequence length="377" mass="45279">MYILLAIISIVLILIAIYKLKYQFWSRQPVFHFHNLKYWLMPPGIIQHHKPEKDKFYDKDIYFDTYFNTPTKKRALFAHFIQGHFLPHKQEKYNPPKNGVLNYFKAHNNKSYLSMMYDKNNFKLIGTMSTRPLDCYISNNKVPLYYVDFLCVHQRYRKKGIAPKLIYSHYANSRYKNKNSVFLFKREGAATLIVPVTAYKNYLFDIFYWDKLVKFDQSNIRTILINKQNFHYFVYVYDRLMKSNFKCLIIPNLNHIELLVKDEQIFITVTLIDNEPYDCFVFHNTYTSHNGKKSMECICSFKETDESVFVLGFMCSISLIYERIKFTRLFIENISNNNIILKGILKRYQPILKSDASYYFYNFGYRPFESKNVFILN</sequence>
<organism evidence="6">
    <name type="scientific">viral metagenome</name>
    <dbReference type="NCBI Taxonomy" id="1070528"/>
    <lineage>
        <taxon>unclassified sequences</taxon>
        <taxon>metagenomes</taxon>
        <taxon>organismal metagenomes</taxon>
    </lineage>
</organism>
<dbReference type="AlphaFoldDB" id="A0A6C0JC00"/>
<evidence type="ECO:0000256" key="3">
    <source>
        <dbReference type="ARBA" id="ARBA00022679"/>
    </source>
</evidence>
<evidence type="ECO:0000256" key="4">
    <source>
        <dbReference type="ARBA" id="ARBA00023315"/>
    </source>
</evidence>
<dbReference type="GO" id="GO:0004379">
    <property type="term" value="F:glycylpeptide N-tetradecanoyltransferase activity"/>
    <property type="evidence" value="ECO:0007669"/>
    <property type="project" value="UniProtKB-EC"/>
</dbReference>
<comment type="similarity">
    <text evidence="1">Belongs to the NMT family.</text>
</comment>
<evidence type="ECO:0000259" key="5">
    <source>
        <dbReference type="Pfam" id="PF01233"/>
    </source>
</evidence>